<feature type="transmembrane region" description="Helical" evidence="1">
    <location>
        <begin position="150"/>
        <end position="173"/>
    </location>
</feature>
<evidence type="ECO:0000313" key="2">
    <source>
        <dbReference type="EMBL" id="WTR70882.1"/>
    </source>
</evidence>
<dbReference type="RefSeq" id="WP_327163613.1">
    <property type="nucleotide sequence ID" value="NZ_CP108062.1"/>
</dbReference>
<keyword evidence="1" id="KW-0812">Transmembrane</keyword>
<keyword evidence="1" id="KW-0472">Membrane</keyword>
<feature type="transmembrane region" description="Helical" evidence="1">
    <location>
        <begin position="127"/>
        <end position="143"/>
    </location>
</feature>
<evidence type="ECO:0000256" key="1">
    <source>
        <dbReference type="SAM" id="Phobius"/>
    </source>
</evidence>
<sequence>MSGPEAGLAEDPGKVRGEGRTTLRMLWVSMLALALEAALALLLLALFGDAGQAEPGEERVSALTLLALPFLMVPALIPALVVSAFLVLPAVLLGERLTRRPGGRATGWQLLLSTAAGALAWPLFRGPGWLVGTVCLAVAVLVTRHARRGYFVGLLVWGTVVILIVYLLGAAGLHTGVVEA</sequence>
<dbReference type="EMBL" id="CP108188">
    <property type="protein sequence ID" value="WTR70882.1"/>
    <property type="molecule type" value="Genomic_DNA"/>
</dbReference>
<organism evidence="2 3">
    <name type="scientific">Streptomyces zaomyceticus</name>
    <dbReference type="NCBI Taxonomy" id="68286"/>
    <lineage>
        <taxon>Bacteria</taxon>
        <taxon>Bacillati</taxon>
        <taxon>Actinomycetota</taxon>
        <taxon>Actinomycetes</taxon>
        <taxon>Kitasatosporales</taxon>
        <taxon>Streptomycetaceae</taxon>
        <taxon>Streptomyces</taxon>
    </lineage>
</organism>
<keyword evidence="1" id="KW-1133">Transmembrane helix</keyword>
<keyword evidence="3" id="KW-1185">Reference proteome</keyword>
<feature type="transmembrane region" description="Helical" evidence="1">
    <location>
        <begin position="26"/>
        <end position="47"/>
    </location>
</feature>
<evidence type="ECO:0008006" key="4">
    <source>
        <dbReference type="Google" id="ProtNLM"/>
    </source>
</evidence>
<reference evidence="2 3" key="1">
    <citation type="submission" date="2022-10" db="EMBL/GenBank/DDBJ databases">
        <title>The complete genomes of actinobacterial strains from the NBC collection.</title>
        <authorList>
            <person name="Joergensen T.S."/>
            <person name="Alvarez Arevalo M."/>
            <person name="Sterndorff E.B."/>
            <person name="Faurdal D."/>
            <person name="Vuksanovic O."/>
            <person name="Mourched A.-S."/>
            <person name="Charusanti P."/>
            <person name="Shaw S."/>
            <person name="Blin K."/>
            <person name="Weber T."/>
        </authorList>
    </citation>
    <scope>NUCLEOTIDE SEQUENCE [LARGE SCALE GENOMIC DNA]</scope>
    <source>
        <strain evidence="2 3">NBC_00123</strain>
    </source>
</reference>
<accession>A0ABZ1L8Z2</accession>
<feature type="transmembrane region" description="Helical" evidence="1">
    <location>
        <begin position="67"/>
        <end position="93"/>
    </location>
</feature>
<evidence type="ECO:0000313" key="3">
    <source>
        <dbReference type="Proteomes" id="UP001622594"/>
    </source>
</evidence>
<name>A0ABZ1L8Z2_9ACTN</name>
<gene>
    <name evidence="2" type="ORF">OG814_17125</name>
</gene>
<proteinExistence type="predicted"/>
<dbReference type="Proteomes" id="UP001622594">
    <property type="component" value="Chromosome"/>
</dbReference>
<protein>
    <recommendedName>
        <fullName evidence="4">Tripartite tricarboxylate transporter TctB family protein</fullName>
    </recommendedName>
</protein>